<dbReference type="InterPro" id="IPR035994">
    <property type="entry name" value="Nucleoside_phosphorylase_sf"/>
</dbReference>
<sequence length="210" mass="24244">MDIKSDALIIAHPLDLNFFLSLLSKPDKKEPLYLAKLFLFPSLTIVGPCLGAPQLILILEKLIKIGIKKILFWGWCGGVDPNLKIGDIILPLEARKNTKIFLPKRNFLNYLIANLPFPYYSGSIFSIENPYELKKETILIYQKFGIMAIDMETATLYEFSVKKEIEVASLLIVSDIFKPDWKEGFTHPSFKDTRKKLAKWLFEKYERKII</sequence>
<keyword evidence="1" id="KW-1133">Transmembrane helix</keyword>
<proteinExistence type="predicted"/>
<evidence type="ECO:0000259" key="2">
    <source>
        <dbReference type="Pfam" id="PF01048"/>
    </source>
</evidence>
<feature type="transmembrane region" description="Helical" evidence="1">
    <location>
        <begin position="38"/>
        <end position="59"/>
    </location>
</feature>
<name>A0A7C0U3A3_DESA2</name>
<dbReference type="Proteomes" id="UP000886289">
    <property type="component" value="Unassembled WGS sequence"/>
</dbReference>
<dbReference type="InterPro" id="IPR000845">
    <property type="entry name" value="Nucleoside_phosphorylase_d"/>
</dbReference>
<dbReference type="Pfam" id="PF01048">
    <property type="entry name" value="PNP_UDP_1"/>
    <property type="match status" value="1"/>
</dbReference>
<evidence type="ECO:0000256" key="1">
    <source>
        <dbReference type="SAM" id="Phobius"/>
    </source>
</evidence>
<dbReference type="SUPFAM" id="SSF53167">
    <property type="entry name" value="Purine and uridine phosphorylases"/>
    <property type="match status" value="1"/>
</dbReference>
<dbReference type="GO" id="GO:0009116">
    <property type="term" value="P:nucleoside metabolic process"/>
    <property type="evidence" value="ECO:0007669"/>
    <property type="project" value="InterPro"/>
</dbReference>
<dbReference type="Gene3D" id="3.40.50.1580">
    <property type="entry name" value="Nucleoside phosphorylase domain"/>
    <property type="match status" value="1"/>
</dbReference>
<evidence type="ECO:0000313" key="3">
    <source>
        <dbReference type="EMBL" id="HDD44740.1"/>
    </source>
</evidence>
<feature type="domain" description="Nucleoside phosphorylase" evidence="2">
    <location>
        <begin position="45"/>
        <end position="199"/>
    </location>
</feature>
<keyword evidence="1" id="KW-0472">Membrane</keyword>
<keyword evidence="1" id="KW-0812">Transmembrane</keyword>
<protein>
    <recommendedName>
        <fullName evidence="2">Nucleoside phosphorylase domain-containing protein</fullName>
    </recommendedName>
</protein>
<gene>
    <name evidence="3" type="ORF">ENG63_07775</name>
</gene>
<reference evidence="3" key="1">
    <citation type="journal article" date="2020" name="mSystems">
        <title>Genome- and Community-Level Interaction Insights into Carbon Utilization and Element Cycling Functions of Hydrothermarchaeota in Hydrothermal Sediment.</title>
        <authorList>
            <person name="Zhou Z."/>
            <person name="Liu Y."/>
            <person name="Xu W."/>
            <person name="Pan J."/>
            <person name="Luo Z.H."/>
            <person name="Li M."/>
        </authorList>
    </citation>
    <scope>NUCLEOTIDE SEQUENCE [LARGE SCALE GENOMIC DNA]</scope>
    <source>
        <strain evidence="3">HyVt-233</strain>
    </source>
</reference>
<dbReference type="EMBL" id="DRBS01000290">
    <property type="protein sequence ID" value="HDD44740.1"/>
    <property type="molecule type" value="Genomic_DNA"/>
</dbReference>
<comment type="caution">
    <text evidence="3">The sequence shown here is derived from an EMBL/GenBank/DDBJ whole genome shotgun (WGS) entry which is preliminary data.</text>
</comment>
<accession>A0A7C0U3A3</accession>
<dbReference type="GO" id="GO:0003824">
    <property type="term" value="F:catalytic activity"/>
    <property type="evidence" value="ECO:0007669"/>
    <property type="project" value="InterPro"/>
</dbReference>
<dbReference type="AlphaFoldDB" id="A0A7C0U3A3"/>
<organism evidence="3">
    <name type="scientific">Desulfofervidus auxilii</name>
    <dbReference type="NCBI Taxonomy" id="1621989"/>
    <lineage>
        <taxon>Bacteria</taxon>
        <taxon>Pseudomonadati</taxon>
        <taxon>Thermodesulfobacteriota</taxon>
        <taxon>Candidatus Desulfofervidia</taxon>
        <taxon>Candidatus Desulfofervidales</taxon>
        <taxon>Candidatus Desulfofervidaceae</taxon>
        <taxon>Candidatus Desulfofervidus</taxon>
    </lineage>
</organism>